<dbReference type="GO" id="GO:0030170">
    <property type="term" value="F:pyridoxal phosphate binding"/>
    <property type="evidence" value="ECO:0007669"/>
    <property type="project" value="InterPro"/>
</dbReference>
<dbReference type="OrthoDB" id="691673at2759"/>
<dbReference type="InterPro" id="IPR050859">
    <property type="entry name" value="Class-I_PLP-dep_aminotransf"/>
</dbReference>
<dbReference type="EMBL" id="VTPC01090899">
    <property type="protein sequence ID" value="KAF2880855.1"/>
    <property type="molecule type" value="Genomic_DNA"/>
</dbReference>
<name>A0A8K0CBY0_IGNLU</name>
<keyword evidence="5" id="KW-0808">Transferase</keyword>
<dbReference type="PANTHER" id="PTHR42790">
    <property type="entry name" value="AMINOTRANSFERASE"/>
    <property type="match status" value="1"/>
</dbReference>
<dbReference type="GO" id="GO:1901605">
    <property type="term" value="P:alpha-amino acid metabolic process"/>
    <property type="evidence" value="ECO:0007669"/>
    <property type="project" value="TreeGrafter"/>
</dbReference>
<comment type="subunit">
    <text evidence="3">Homodimer.</text>
</comment>
<dbReference type="Proteomes" id="UP000801492">
    <property type="component" value="Unassembled WGS sequence"/>
</dbReference>
<evidence type="ECO:0000256" key="6">
    <source>
        <dbReference type="ARBA" id="ARBA00022898"/>
    </source>
</evidence>
<dbReference type="GO" id="GO:0016212">
    <property type="term" value="F:kynurenine-oxoglutarate transaminase activity"/>
    <property type="evidence" value="ECO:0007669"/>
    <property type="project" value="TreeGrafter"/>
</dbReference>
<dbReference type="FunFam" id="3.90.1150.10:FF:000166">
    <property type="entry name" value="Kynurenine/alpha-aminoadipate aminotransferase, mitochondrial"/>
    <property type="match status" value="1"/>
</dbReference>
<dbReference type="InterPro" id="IPR015424">
    <property type="entry name" value="PyrdxlP-dep_Trfase"/>
</dbReference>
<keyword evidence="4" id="KW-0032">Aminotransferase</keyword>
<reference evidence="8" key="1">
    <citation type="submission" date="2019-08" db="EMBL/GenBank/DDBJ databases">
        <title>The genome of the North American firefly Photinus pyralis.</title>
        <authorList>
            <consortium name="Photinus pyralis genome working group"/>
            <person name="Fallon T.R."/>
            <person name="Sander Lower S.E."/>
            <person name="Weng J.-K."/>
        </authorList>
    </citation>
    <scope>NUCLEOTIDE SEQUENCE</scope>
    <source>
        <strain evidence="8">TRF0915ILg1</strain>
        <tissue evidence="8">Whole body</tissue>
    </source>
</reference>
<gene>
    <name evidence="8" type="ORF">ILUMI_25324</name>
</gene>
<dbReference type="AlphaFoldDB" id="A0A8K0CBY0"/>
<comment type="similarity">
    <text evidence="2">Belongs to the class-I pyridoxal-phosphate-dependent aminotransferase family.</text>
</comment>
<dbReference type="PANTHER" id="PTHR42790:SF19">
    <property type="entry name" value="KYNURENINE_ALPHA-AMINOADIPATE AMINOTRANSFERASE, MITOCHONDRIAL"/>
    <property type="match status" value="1"/>
</dbReference>
<keyword evidence="6" id="KW-0663">Pyridoxal phosphate</keyword>
<accession>A0A8K0CBY0</accession>
<comment type="cofactor">
    <cofactor evidence="1">
        <name>pyridoxal 5'-phosphate</name>
        <dbReference type="ChEBI" id="CHEBI:597326"/>
    </cofactor>
</comment>
<evidence type="ECO:0000256" key="1">
    <source>
        <dbReference type="ARBA" id="ARBA00001933"/>
    </source>
</evidence>
<keyword evidence="9" id="KW-1185">Reference proteome</keyword>
<feature type="domain" description="Aminotransferase class I/classII large" evidence="7">
    <location>
        <begin position="65"/>
        <end position="414"/>
    </location>
</feature>
<evidence type="ECO:0000256" key="5">
    <source>
        <dbReference type="ARBA" id="ARBA00022679"/>
    </source>
</evidence>
<organism evidence="8 9">
    <name type="scientific">Ignelater luminosus</name>
    <name type="common">Cucubano</name>
    <name type="synonym">Pyrophorus luminosus</name>
    <dbReference type="NCBI Taxonomy" id="2038154"/>
    <lineage>
        <taxon>Eukaryota</taxon>
        <taxon>Metazoa</taxon>
        <taxon>Ecdysozoa</taxon>
        <taxon>Arthropoda</taxon>
        <taxon>Hexapoda</taxon>
        <taxon>Insecta</taxon>
        <taxon>Pterygota</taxon>
        <taxon>Neoptera</taxon>
        <taxon>Endopterygota</taxon>
        <taxon>Coleoptera</taxon>
        <taxon>Polyphaga</taxon>
        <taxon>Elateriformia</taxon>
        <taxon>Elateroidea</taxon>
        <taxon>Elateridae</taxon>
        <taxon>Agrypninae</taxon>
        <taxon>Pyrophorini</taxon>
        <taxon>Ignelater</taxon>
    </lineage>
</organism>
<evidence type="ECO:0000259" key="7">
    <source>
        <dbReference type="Pfam" id="PF00155"/>
    </source>
</evidence>
<evidence type="ECO:0000256" key="3">
    <source>
        <dbReference type="ARBA" id="ARBA00011738"/>
    </source>
</evidence>
<dbReference type="SUPFAM" id="SSF53383">
    <property type="entry name" value="PLP-dependent transferases"/>
    <property type="match status" value="1"/>
</dbReference>
<evidence type="ECO:0000313" key="8">
    <source>
        <dbReference type="EMBL" id="KAF2880855.1"/>
    </source>
</evidence>
<dbReference type="FunFam" id="3.40.640.10:FF:000053">
    <property type="entry name" value="Aminotransferase, class I"/>
    <property type="match status" value="1"/>
</dbReference>
<protein>
    <recommendedName>
        <fullName evidence="7">Aminotransferase class I/classII large domain-containing protein</fullName>
    </recommendedName>
</protein>
<dbReference type="CDD" id="cd00609">
    <property type="entry name" value="AAT_like"/>
    <property type="match status" value="1"/>
</dbReference>
<sequence>MANKFIDYSYFINPFSSRRRPALTRELTKLHYMAPKEAISLAEGMPNEATFPFEKLNVVMKDGSSFSIKGQQLGAALQYIPSQGYPPLVQLLKEFTQRVHNPPNWDQRELMITSGSQDGISKSIEMCLQDGEPVVVQNPLYAGTEGVLKPFKPTLIPVEQDQHGMIPHSLRRALEEWKIKCAIEGGGYKMPKLMYINATGSNPTGTTMPLERRLEVYQICCQYNILILEDDAYCFMNFSDETPPSFLSLDVEGRVLRFDSFSKVLSSGLRLGWVTGAKPLIQNIELHIQSAYLHSSTLSQVLTYNLMKNWGFEKLLEHFASVRSYYKARRDLTLAAMERHLKGLCDWTVPAGGMFVWIKVRGVADVYDMLMTRGIKKMITFVPGHAFMADPAEACSYIRASYSKATPKQIDKAMSLLAELIREEQLLLRRKLENCT</sequence>
<proteinExistence type="inferred from homology"/>
<dbReference type="Pfam" id="PF00155">
    <property type="entry name" value="Aminotran_1_2"/>
    <property type="match status" value="1"/>
</dbReference>
<dbReference type="InterPro" id="IPR004839">
    <property type="entry name" value="Aminotransferase_I/II_large"/>
</dbReference>
<evidence type="ECO:0000256" key="4">
    <source>
        <dbReference type="ARBA" id="ARBA00022576"/>
    </source>
</evidence>
<dbReference type="Gene3D" id="3.40.640.10">
    <property type="entry name" value="Type I PLP-dependent aspartate aminotransferase-like (Major domain)"/>
    <property type="match status" value="1"/>
</dbReference>
<comment type="caution">
    <text evidence="8">The sequence shown here is derived from an EMBL/GenBank/DDBJ whole genome shotgun (WGS) entry which is preliminary data.</text>
</comment>
<evidence type="ECO:0000313" key="9">
    <source>
        <dbReference type="Proteomes" id="UP000801492"/>
    </source>
</evidence>
<dbReference type="InterPro" id="IPR015421">
    <property type="entry name" value="PyrdxlP-dep_Trfase_major"/>
</dbReference>
<evidence type="ECO:0000256" key="2">
    <source>
        <dbReference type="ARBA" id="ARBA00007441"/>
    </source>
</evidence>